<reference evidence="3 4" key="1">
    <citation type="journal article" date="2021" name="Sci. Rep.">
        <title>The genome of the diatom Chaetoceros tenuissimus carries an ancient integrated fragment of an extant virus.</title>
        <authorList>
            <person name="Hongo Y."/>
            <person name="Kimura K."/>
            <person name="Takaki Y."/>
            <person name="Yoshida Y."/>
            <person name="Baba S."/>
            <person name="Kobayashi G."/>
            <person name="Nagasaki K."/>
            <person name="Hano T."/>
            <person name="Tomaru Y."/>
        </authorList>
    </citation>
    <scope>NUCLEOTIDE SEQUENCE [LARGE SCALE GENOMIC DNA]</scope>
    <source>
        <strain evidence="3 4">NIES-3715</strain>
    </source>
</reference>
<dbReference type="PANTHER" id="PTHR24320:SF148">
    <property type="entry name" value="NAD(P)-BINDING ROSSMANN-FOLD SUPERFAMILY PROTEIN"/>
    <property type="match status" value="1"/>
</dbReference>
<evidence type="ECO:0008006" key="5">
    <source>
        <dbReference type="Google" id="ProtNLM"/>
    </source>
</evidence>
<protein>
    <recommendedName>
        <fullName evidence="5">Protochlorophyllide reductase</fullName>
    </recommendedName>
</protein>
<dbReference type="AlphaFoldDB" id="A0AAD3DD45"/>
<evidence type="ECO:0000313" key="3">
    <source>
        <dbReference type="EMBL" id="GFH61777.1"/>
    </source>
</evidence>
<evidence type="ECO:0000256" key="2">
    <source>
        <dbReference type="ARBA" id="ARBA00023002"/>
    </source>
</evidence>
<keyword evidence="4" id="KW-1185">Reference proteome</keyword>
<dbReference type="PRINTS" id="PR00081">
    <property type="entry name" value="GDHRDH"/>
</dbReference>
<evidence type="ECO:0000313" key="4">
    <source>
        <dbReference type="Proteomes" id="UP001054902"/>
    </source>
</evidence>
<dbReference type="Pfam" id="PF00106">
    <property type="entry name" value="adh_short"/>
    <property type="match status" value="1"/>
</dbReference>
<sequence length="282" mass="30689">MTFVIPSTILVTGASAGVGFEAARQLGMKDSTKKVILACRNQERAEAAKANLEEMCCKTGTTKFEIIIIDIKDFKSIKGAISSLNKIDGVILNAGGPGGIAPNKDGICDIAALNVTGNALLVDELLKSNKLAKGSTVLYVSSEYARGFKEMGVPQPTIGSGTVEEIQDILNGSKFVKLKGKRSFNATYTHVKLVGTMWTSAMARKFREIRFISISPGYTAGTNIMTNLSGLQRYVFSCMTPIMQCFKIAHSSNDGAKRYLDVLYDCEKFQSGKFCQYQCCYR</sequence>
<comment type="caution">
    <text evidence="3">The sequence shown here is derived from an EMBL/GenBank/DDBJ whole genome shotgun (WGS) entry which is preliminary data.</text>
</comment>
<keyword evidence="2" id="KW-0560">Oxidoreductase</keyword>
<dbReference type="InterPro" id="IPR002347">
    <property type="entry name" value="SDR_fam"/>
</dbReference>
<name>A0AAD3DD45_9STRA</name>
<evidence type="ECO:0000256" key="1">
    <source>
        <dbReference type="ARBA" id="ARBA00006484"/>
    </source>
</evidence>
<dbReference type="EMBL" id="BLLK01000075">
    <property type="protein sequence ID" value="GFH61777.1"/>
    <property type="molecule type" value="Genomic_DNA"/>
</dbReference>
<accession>A0AAD3DD45</accession>
<gene>
    <name evidence="3" type="ORF">CTEN210_18253</name>
</gene>
<comment type="similarity">
    <text evidence="1">Belongs to the short-chain dehydrogenases/reductases (SDR) family.</text>
</comment>
<dbReference type="InterPro" id="IPR036291">
    <property type="entry name" value="NAD(P)-bd_dom_sf"/>
</dbReference>
<organism evidence="3 4">
    <name type="scientific">Chaetoceros tenuissimus</name>
    <dbReference type="NCBI Taxonomy" id="426638"/>
    <lineage>
        <taxon>Eukaryota</taxon>
        <taxon>Sar</taxon>
        <taxon>Stramenopiles</taxon>
        <taxon>Ochrophyta</taxon>
        <taxon>Bacillariophyta</taxon>
        <taxon>Coscinodiscophyceae</taxon>
        <taxon>Chaetocerotophycidae</taxon>
        <taxon>Chaetocerotales</taxon>
        <taxon>Chaetocerotaceae</taxon>
        <taxon>Chaetoceros</taxon>
    </lineage>
</organism>
<dbReference type="Gene3D" id="3.40.50.720">
    <property type="entry name" value="NAD(P)-binding Rossmann-like Domain"/>
    <property type="match status" value="1"/>
</dbReference>
<dbReference type="GO" id="GO:0016491">
    <property type="term" value="F:oxidoreductase activity"/>
    <property type="evidence" value="ECO:0007669"/>
    <property type="project" value="UniProtKB-KW"/>
</dbReference>
<dbReference type="SUPFAM" id="SSF51735">
    <property type="entry name" value="NAD(P)-binding Rossmann-fold domains"/>
    <property type="match status" value="1"/>
</dbReference>
<dbReference type="Proteomes" id="UP001054902">
    <property type="component" value="Unassembled WGS sequence"/>
</dbReference>
<proteinExistence type="inferred from homology"/>
<dbReference type="PANTHER" id="PTHR24320">
    <property type="entry name" value="RETINOL DEHYDROGENASE"/>
    <property type="match status" value="1"/>
</dbReference>